<keyword evidence="3" id="KW-0677">Repeat</keyword>
<name>A0A8S1BYW3_9INSE</name>
<keyword evidence="7" id="KW-1185">Reference proteome</keyword>
<gene>
    <name evidence="6" type="ORF">CLODIP_2_CD11475</name>
</gene>
<evidence type="ECO:0000259" key="5">
    <source>
        <dbReference type="SMART" id="SM00082"/>
    </source>
</evidence>
<dbReference type="Proteomes" id="UP000494165">
    <property type="component" value="Unassembled WGS sequence"/>
</dbReference>
<feature type="compositionally biased region" description="Polar residues" evidence="4">
    <location>
        <begin position="12"/>
        <end position="22"/>
    </location>
</feature>
<comment type="caution">
    <text evidence="6">The sequence shown here is derived from an EMBL/GenBank/DDBJ whole genome shotgun (WGS) entry which is preliminary data.</text>
</comment>
<dbReference type="PROSITE" id="PS51450">
    <property type="entry name" value="LRR"/>
    <property type="match status" value="7"/>
</dbReference>
<dbReference type="OrthoDB" id="5789657at2759"/>
<dbReference type="Pfam" id="PF13306">
    <property type="entry name" value="LRR_5"/>
    <property type="match status" value="1"/>
</dbReference>
<dbReference type="FunFam" id="3.80.10.10:FF:001164">
    <property type="entry name" value="GH01279p"/>
    <property type="match status" value="2"/>
</dbReference>
<evidence type="ECO:0000256" key="3">
    <source>
        <dbReference type="ARBA" id="ARBA00022737"/>
    </source>
</evidence>
<feature type="domain" description="LRRCT" evidence="5">
    <location>
        <begin position="896"/>
        <end position="947"/>
    </location>
</feature>
<dbReference type="InterPro" id="IPR032675">
    <property type="entry name" value="LRR_dom_sf"/>
</dbReference>
<dbReference type="InterPro" id="IPR050328">
    <property type="entry name" value="Dev_Immune_Receptor"/>
</dbReference>
<sequence length="1077" mass="119864">MRVVLREESVGETAQPSPAAQNSSPVVCCILCFQYAVSLSFGRHSRLKTNFTSKRCSGDDGLRVVCELSGLAPMAAAFSNLAAQPVERLTIRKGRFTSLFGLGLRPLKVTELKIEDTPFKVMEGDFLEGVNNTLTMLTLNGTKLEAFPTKAFELLGETKTLKIEGHAVHSLAASSIPMPALEMLTFADGPLSDLAPDTFALSKKLKHLELQRNALMELKRGVFKGLRDLESLVLSHNNLLKVDSTALADLPKLSTLNLSHNALTELPRGGFARNTLLKHLDMSHNNLKKLDANTFRGLRFLRRLYFSDNMIEEVGRGAFSSLTRIGTIDLARNKLTKVDFQMFAGLRYAEKLDVSENQITEIQKRAFVELYLVVVNISHNVISSIEPGSFENCANMTVLDMSHNLLTTIPKSAFDAVSYAANFFLQYNQITDFSTIPLANMTGLQTLNVSYNALTNIPRNGFPKLFELRSVDLSHNKLTSISNAVFQPLFSLRNLDLSFNSLGKLSSAVFGALPSLLDLDLTHNALTEVGRGAFARLSSIRNIYLGYNKISKIGFQLPPALSVLSMPHNELETLSGHTEGESIWPTMNALLELDFDDNKLGDSLADDSSALANLLTLRSLRLNRNGLTRPPRAALGPLTSLQYVFLEGNNIQSLPKGAFGRLPIVFEIQLANNNMNNISVKAFEGFLQLLKLNLSYNDLTQIPNGAFESLVSLRNLDLSHNRIEKLDNKSHGLLDDCLSLEKINLSHNNIGFVTRPMFPSNPYIPYKLREVDLSHNAIPVLTMDLTWGTKKVQVLDVSHNLINEIRPGVIGNLTSLRHFDVSYNELEELAVTKKEGFPDNLTVLNLQHNQFESLPLQELLSANLSKLDVSNNKLKEFSEELSYMVENGTEVDFYGNPLECNCLLRPVVRWLLGQSEPTPWNTVTCVTPNFLQGRSVSNVPEDKLTCLKPPKQQRLRITPDVAYRSVNKAKDGGIKMIWYVPTRQDIGNFQIIVRDKDTQDDIFEKEVPYTMRSDTIPPLPSGGNLQVCVLAKDSEGQLRLWRDSQCRSLKSLTSSAESLGKLHFALFMATLTATWIF</sequence>
<dbReference type="InterPro" id="IPR003591">
    <property type="entry name" value="Leu-rich_rpt_typical-subtyp"/>
</dbReference>
<evidence type="ECO:0000256" key="1">
    <source>
        <dbReference type="ARBA" id="ARBA00022614"/>
    </source>
</evidence>
<accession>A0A8S1BYW3</accession>
<protein>
    <recommendedName>
        <fullName evidence="5">LRRCT domain-containing protein</fullName>
    </recommendedName>
</protein>
<dbReference type="SMART" id="SM00369">
    <property type="entry name" value="LRR_TYP"/>
    <property type="match status" value="25"/>
</dbReference>
<dbReference type="InterPro" id="IPR026906">
    <property type="entry name" value="LRR_5"/>
</dbReference>
<dbReference type="PANTHER" id="PTHR24373:SF275">
    <property type="entry name" value="TIR DOMAIN-CONTAINING PROTEIN"/>
    <property type="match status" value="1"/>
</dbReference>
<dbReference type="PANTHER" id="PTHR24373">
    <property type="entry name" value="SLIT RELATED LEUCINE-RICH REPEAT NEURONAL PROTEIN"/>
    <property type="match status" value="1"/>
</dbReference>
<keyword evidence="2" id="KW-0732">Signal</keyword>
<dbReference type="EMBL" id="CADEPI010000005">
    <property type="protein sequence ID" value="CAB3360997.1"/>
    <property type="molecule type" value="Genomic_DNA"/>
</dbReference>
<dbReference type="InterPro" id="IPR000483">
    <property type="entry name" value="Cys-rich_flank_reg_C"/>
</dbReference>
<dbReference type="SMART" id="SM00365">
    <property type="entry name" value="LRR_SD22"/>
    <property type="match status" value="6"/>
</dbReference>
<dbReference type="PRINTS" id="PR00019">
    <property type="entry name" value="LEURICHRPT"/>
</dbReference>
<dbReference type="AlphaFoldDB" id="A0A8S1BYW3"/>
<evidence type="ECO:0000256" key="4">
    <source>
        <dbReference type="SAM" id="MobiDB-lite"/>
    </source>
</evidence>
<feature type="region of interest" description="Disordered" evidence="4">
    <location>
        <begin position="1"/>
        <end position="22"/>
    </location>
</feature>
<dbReference type="GO" id="GO:0071944">
    <property type="term" value="C:cell periphery"/>
    <property type="evidence" value="ECO:0007669"/>
    <property type="project" value="UniProtKB-ARBA"/>
</dbReference>
<proteinExistence type="predicted"/>
<keyword evidence="1" id="KW-0433">Leucine-rich repeat</keyword>
<organism evidence="6 7">
    <name type="scientific">Cloeon dipterum</name>
    <dbReference type="NCBI Taxonomy" id="197152"/>
    <lineage>
        <taxon>Eukaryota</taxon>
        <taxon>Metazoa</taxon>
        <taxon>Ecdysozoa</taxon>
        <taxon>Arthropoda</taxon>
        <taxon>Hexapoda</taxon>
        <taxon>Insecta</taxon>
        <taxon>Pterygota</taxon>
        <taxon>Palaeoptera</taxon>
        <taxon>Ephemeroptera</taxon>
        <taxon>Pisciforma</taxon>
        <taxon>Baetidae</taxon>
        <taxon>Cloeon</taxon>
    </lineage>
</organism>
<dbReference type="Pfam" id="PF13855">
    <property type="entry name" value="LRR_8"/>
    <property type="match status" value="5"/>
</dbReference>
<dbReference type="InterPro" id="IPR001611">
    <property type="entry name" value="Leu-rich_rpt"/>
</dbReference>
<evidence type="ECO:0000256" key="2">
    <source>
        <dbReference type="ARBA" id="ARBA00022729"/>
    </source>
</evidence>
<dbReference type="Gene3D" id="3.80.10.10">
    <property type="entry name" value="Ribonuclease Inhibitor"/>
    <property type="match status" value="6"/>
</dbReference>
<dbReference type="SMART" id="SM00364">
    <property type="entry name" value="LRR_BAC"/>
    <property type="match status" value="8"/>
</dbReference>
<reference evidence="6 7" key="1">
    <citation type="submission" date="2020-04" db="EMBL/GenBank/DDBJ databases">
        <authorList>
            <person name="Alioto T."/>
            <person name="Alioto T."/>
            <person name="Gomez Garrido J."/>
        </authorList>
    </citation>
    <scope>NUCLEOTIDE SEQUENCE [LARGE SCALE GENOMIC DNA]</scope>
</reference>
<dbReference type="SMART" id="SM00082">
    <property type="entry name" value="LRRCT"/>
    <property type="match status" value="1"/>
</dbReference>
<dbReference type="SUPFAM" id="SSF52058">
    <property type="entry name" value="L domain-like"/>
    <property type="match status" value="3"/>
</dbReference>
<evidence type="ECO:0000313" key="7">
    <source>
        <dbReference type="Proteomes" id="UP000494165"/>
    </source>
</evidence>
<evidence type="ECO:0000313" key="6">
    <source>
        <dbReference type="EMBL" id="CAB3360997.1"/>
    </source>
</evidence>